<accession>A0A561UWM1</accession>
<evidence type="ECO:0000313" key="3">
    <source>
        <dbReference type="Proteomes" id="UP000318186"/>
    </source>
</evidence>
<gene>
    <name evidence="2" type="ORF">FHX80_112171</name>
</gene>
<evidence type="ECO:0000313" key="2">
    <source>
        <dbReference type="EMBL" id="TWG03736.1"/>
    </source>
</evidence>
<comment type="caution">
    <text evidence="2">The sequence shown here is derived from an EMBL/GenBank/DDBJ whole genome shotgun (WGS) entry which is preliminary data.</text>
</comment>
<proteinExistence type="predicted"/>
<dbReference type="InterPro" id="IPR007278">
    <property type="entry name" value="DUF397"/>
</dbReference>
<protein>
    <submittedName>
        <fullName evidence="2">Uncharacterized protein DUF397</fullName>
    </submittedName>
</protein>
<organism evidence="2 3">
    <name type="scientific">Streptomyces brevispora</name>
    <dbReference type="NCBI Taxonomy" id="887462"/>
    <lineage>
        <taxon>Bacteria</taxon>
        <taxon>Bacillati</taxon>
        <taxon>Actinomycetota</taxon>
        <taxon>Actinomycetes</taxon>
        <taxon>Kitasatosporales</taxon>
        <taxon>Streptomycetaceae</taxon>
        <taxon>Streptomyces</taxon>
    </lineage>
</organism>
<dbReference type="Proteomes" id="UP000318186">
    <property type="component" value="Unassembled WGS sequence"/>
</dbReference>
<reference evidence="2 3" key="1">
    <citation type="submission" date="2019-06" db="EMBL/GenBank/DDBJ databases">
        <title>Sequencing the genomes of 1000 actinobacteria strains.</title>
        <authorList>
            <person name="Klenk H.-P."/>
        </authorList>
    </citation>
    <scope>NUCLEOTIDE SEQUENCE [LARGE SCALE GENOMIC DNA]</scope>
    <source>
        <strain evidence="2 3">DSM 42059</strain>
    </source>
</reference>
<name>A0A561UWM1_9ACTN</name>
<feature type="domain" description="DUF397" evidence="1">
    <location>
        <begin position="14"/>
        <end position="64"/>
    </location>
</feature>
<dbReference type="AlphaFoldDB" id="A0A561UWM1"/>
<dbReference type="EMBL" id="VIWW01000001">
    <property type="protein sequence ID" value="TWG03736.1"/>
    <property type="molecule type" value="Genomic_DNA"/>
</dbReference>
<sequence>MSKEAPAMSTDKRVWFKSSYSAGNGGDCVEIATVHASVYIRDSKQADGPVLSVGSAGWAQFVRMAARG</sequence>
<evidence type="ECO:0000259" key="1">
    <source>
        <dbReference type="Pfam" id="PF04149"/>
    </source>
</evidence>
<dbReference type="Pfam" id="PF04149">
    <property type="entry name" value="DUF397"/>
    <property type="match status" value="1"/>
</dbReference>